<evidence type="ECO:0000313" key="14">
    <source>
        <dbReference type="Proteomes" id="UP000799428"/>
    </source>
</evidence>
<evidence type="ECO:0000259" key="12">
    <source>
        <dbReference type="Pfam" id="PF01529"/>
    </source>
</evidence>
<dbReference type="PROSITE" id="PS50216">
    <property type="entry name" value="DHHC"/>
    <property type="match status" value="1"/>
</dbReference>
<feature type="transmembrane region" description="Helical" evidence="10">
    <location>
        <begin position="222"/>
        <end position="246"/>
    </location>
</feature>
<comment type="similarity">
    <text evidence="10">Belongs to the DHHC palmitoyltransferase family.</text>
</comment>
<comment type="domain">
    <text evidence="10">The DHHC domain is required for palmitoyltransferase activity.</text>
</comment>
<dbReference type="AlphaFoldDB" id="A0A6G1KBH5"/>
<feature type="transmembrane region" description="Helical" evidence="10">
    <location>
        <begin position="67"/>
        <end position="85"/>
    </location>
</feature>
<dbReference type="Pfam" id="PF01529">
    <property type="entry name" value="DHHC"/>
    <property type="match status" value="1"/>
</dbReference>
<dbReference type="InterPro" id="IPR001594">
    <property type="entry name" value="Palmitoyltrfase_DHHC"/>
</dbReference>
<accession>A0A6G1KBH5</accession>
<feature type="region of interest" description="Disordered" evidence="11">
    <location>
        <begin position="302"/>
        <end position="345"/>
    </location>
</feature>
<feature type="region of interest" description="Disordered" evidence="11">
    <location>
        <begin position="1"/>
        <end position="22"/>
    </location>
</feature>
<feature type="region of interest" description="Disordered" evidence="11">
    <location>
        <begin position="537"/>
        <end position="607"/>
    </location>
</feature>
<evidence type="ECO:0000256" key="1">
    <source>
        <dbReference type="ARBA" id="ARBA00004141"/>
    </source>
</evidence>
<evidence type="ECO:0000313" key="13">
    <source>
        <dbReference type="EMBL" id="KAF2709885.1"/>
    </source>
</evidence>
<evidence type="ECO:0000256" key="3">
    <source>
        <dbReference type="ARBA" id="ARBA00022692"/>
    </source>
</evidence>
<reference evidence="13" key="1">
    <citation type="journal article" date="2020" name="Stud. Mycol.">
        <title>101 Dothideomycetes genomes: a test case for predicting lifestyles and emergence of pathogens.</title>
        <authorList>
            <person name="Haridas S."/>
            <person name="Albert R."/>
            <person name="Binder M."/>
            <person name="Bloem J."/>
            <person name="Labutti K."/>
            <person name="Salamov A."/>
            <person name="Andreopoulos B."/>
            <person name="Baker S."/>
            <person name="Barry K."/>
            <person name="Bills G."/>
            <person name="Bluhm B."/>
            <person name="Cannon C."/>
            <person name="Castanera R."/>
            <person name="Culley D."/>
            <person name="Daum C."/>
            <person name="Ezra D."/>
            <person name="Gonzalez J."/>
            <person name="Henrissat B."/>
            <person name="Kuo A."/>
            <person name="Liang C."/>
            <person name="Lipzen A."/>
            <person name="Lutzoni F."/>
            <person name="Magnuson J."/>
            <person name="Mondo S."/>
            <person name="Nolan M."/>
            <person name="Ohm R."/>
            <person name="Pangilinan J."/>
            <person name="Park H.-J."/>
            <person name="Ramirez L."/>
            <person name="Alfaro M."/>
            <person name="Sun H."/>
            <person name="Tritt A."/>
            <person name="Yoshinaga Y."/>
            <person name="Zwiers L.-H."/>
            <person name="Turgeon B."/>
            <person name="Goodwin S."/>
            <person name="Spatafora J."/>
            <person name="Crous P."/>
            <person name="Grigoriev I."/>
        </authorList>
    </citation>
    <scope>NUCLEOTIDE SEQUENCE</scope>
    <source>
        <strain evidence="13">CBS 279.74</strain>
    </source>
</reference>
<protein>
    <recommendedName>
        <fullName evidence="10">Palmitoyltransferase</fullName>
        <ecNumber evidence="10">2.3.1.225</ecNumber>
    </recommendedName>
</protein>
<keyword evidence="2 10" id="KW-0808">Transferase</keyword>
<dbReference type="EMBL" id="MU005769">
    <property type="protein sequence ID" value="KAF2709885.1"/>
    <property type="molecule type" value="Genomic_DNA"/>
</dbReference>
<evidence type="ECO:0000256" key="5">
    <source>
        <dbReference type="ARBA" id="ARBA00023136"/>
    </source>
</evidence>
<feature type="domain" description="Palmitoyltransferase DHHC" evidence="12">
    <location>
        <begin position="135"/>
        <end position="259"/>
    </location>
</feature>
<evidence type="ECO:0000256" key="8">
    <source>
        <dbReference type="ARBA" id="ARBA00023315"/>
    </source>
</evidence>
<feature type="compositionally biased region" description="Low complexity" evidence="11">
    <location>
        <begin position="313"/>
        <end position="322"/>
    </location>
</feature>
<feature type="region of interest" description="Disordered" evidence="11">
    <location>
        <begin position="428"/>
        <end position="512"/>
    </location>
</feature>
<evidence type="ECO:0000256" key="10">
    <source>
        <dbReference type="RuleBase" id="RU079119"/>
    </source>
</evidence>
<keyword evidence="6" id="KW-0564">Palmitate</keyword>
<evidence type="ECO:0000256" key="2">
    <source>
        <dbReference type="ARBA" id="ARBA00022679"/>
    </source>
</evidence>
<keyword evidence="8 10" id="KW-0012">Acyltransferase</keyword>
<dbReference type="EC" id="2.3.1.225" evidence="10"/>
<keyword evidence="5 10" id="KW-0472">Membrane</keyword>
<dbReference type="Proteomes" id="UP000799428">
    <property type="component" value="Unassembled WGS sequence"/>
</dbReference>
<keyword evidence="3 10" id="KW-0812">Transmembrane</keyword>
<sequence length="607" mass="69606">MAFEPTLASPSPPSSPSRTTMRRRSWARKVERYCCNTITYFPLVFVYGLTSWAVWVEAGIGFGPTKSAWIGKFSSAIGIFFYLMLNWSYTTAVFTDPGSPLNQHKNSNGYSHLPTQEGGGMQYTSFTVKASDGGLRFCKKCQTHKPDRSHHCSTCKRCVLKMDHHCPWLATCVGLRNYKAFVLFLVYLVLFCWTCFATSATWVWSEVLNEKQYTESFMPVNYVLLAVLSGIIGIVITGFTGWHLWLTVRGQTTIESLEKTRYLSPLRASMKNALNNRNYVDAQANERPSIGDQLRQIHANALPGVTRPEEGEASPSRPVSRSPAPPMSNGYPAPGLPSYQQRERQQNHERYENYLDERDNELLPNAFDLGWMSNLLHVFGHSPALWFIPVVTTTGDGWSWEASPKWIDARDRIRREREKEDRLQKERERAAGWGVDSPTEAEFRRSGRVPDGWQTNRYSPPTPRLPRRPEWQPPRRHGEEARYFTASSRDNSVPMEGRRSPSKADIILGRESDMYADGDMQLQPIDRRKFDQYNYVSEDEDGDDYEVSSDEGRADQRIAQQQQQQQTRPPPPKATENWNDIPDDFLNALPKKSNKKSQEWDDWGQEN</sequence>
<dbReference type="GO" id="GO:0016020">
    <property type="term" value="C:membrane"/>
    <property type="evidence" value="ECO:0007669"/>
    <property type="project" value="UniProtKB-SubCell"/>
</dbReference>
<proteinExistence type="inferred from homology"/>
<organism evidence="13 14">
    <name type="scientific">Pleomassaria siparia CBS 279.74</name>
    <dbReference type="NCBI Taxonomy" id="1314801"/>
    <lineage>
        <taxon>Eukaryota</taxon>
        <taxon>Fungi</taxon>
        <taxon>Dikarya</taxon>
        <taxon>Ascomycota</taxon>
        <taxon>Pezizomycotina</taxon>
        <taxon>Dothideomycetes</taxon>
        <taxon>Pleosporomycetidae</taxon>
        <taxon>Pleosporales</taxon>
        <taxon>Pleomassariaceae</taxon>
        <taxon>Pleomassaria</taxon>
    </lineage>
</organism>
<keyword evidence="4 10" id="KW-1133">Transmembrane helix</keyword>
<evidence type="ECO:0000256" key="4">
    <source>
        <dbReference type="ARBA" id="ARBA00022989"/>
    </source>
</evidence>
<dbReference type="OrthoDB" id="302728at2759"/>
<comment type="catalytic activity">
    <reaction evidence="9 10">
        <text>L-cysteinyl-[protein] + hexadecanoyl-CoA = S-hexadecanoyl-L-cysteinyl-[protein] + CoA</text>
        <dbReference type="Rhea" id="RHEA:36683"/>
        <dbReference type="Rhea" id="RHEA-COMP:10131"/>
        <dbReference type="Rhea" id="RHEA-COMP:11032"/>
        <dbReference type="ChEBI" id="CHEBI:29950"/>
        <dbReference type="ChEBI" id="CHEBI:57287"/>
        <dbReference type="ChEBI" id="CHEBI:57379"/>
        <dbReference type="ChEBI" id="CHEBI:74151"/>
        <dbReference type="EC" id="2.3.1.225"/>
    </reaction>
</comment>
<keyword evidence="7" id="KW-0449">Lipoprotein</keyword>
<evidence type="ECO:0000256" key="7">
    <source>
        <dbReference type="ARBA" id="ARBA00023288"/>
    </source>
</evidence>
<evidence type="ECO:0000256" key="9">
    <source>
        <dbReference type="ARBA" id="ARBA00048048"/>
    </source>
</evidence>
<dbReference type="PANTHER" id="PTHR12246">
    <property type="entry name" value="PALMITOYLTRANSFERASE ZDHHC16"/>
    <property type="match status" value="1"/>
</dbReference>
<feature type="transmembrane region" description="Helical" evidence="10">
    <location>
        <begin position="181"/>
        <end position="202"/>
    </location>
</feature>
<name>A0A6G1KBH5_9PLEO</name>
<dbReference type="GO" id="GO:0019706">
    <property type="term" value="F:protein-cysteine S-palmitoyltransferase activity"/>
    <property type="evidence" value="ECO:0007669"/>
    <property type="project" value="UniProtKB-EC"/>
</dbReference>
<feature type="compositionally biased region" description="Acidic residues" evidence="11">
    <location>
        <begin position="537"/>
        <end position="549"/>
    </location>
</feature>
<feature type="transmembrane region" description="Helical" evidence="10">
    <location>
        <begin position="33"/>
        <end position="55"/>
    </location>
</feature>
<evidence type="ECO:0000256" key="11">
    <source>
        <dbReference type="SAM" id="MobiDB-lite"/>
    </source>
</evidence>
<comment type="subcellular location">
    <subcellularLocation>
        <location evidence="1">Membrane</location>
        <topology evidence="1">Multi-pass membrane protein</topology>
    </subcellularLocation>
</comment>
<evidence type="ECO:0000256" key="6">
    <source>
        <dbReference type="ARBA" id="ARBA00023139"/>
    </source>
</evidence>
<gene>
    <name evidence="13" type="ORF">K504DRAFT_476053</name>
</gene>
<dbReference type="InterPro" id="IPR039859">
    <property type="entry name" value="PFA4/ZDH16/20/ERF2-like"/>
</dbReference>
<keyword evidence="14" id="KW-1185">Reference proteome</keyword>